<dbReference type="KEGG" id="bgt:106072684"/>
<dbReference type="VEuPathDB" id="VectorBase:BGLB030040"/>
<protein>
    <submittedName>
        <fullName evidence="2">Uncharacterized protein</fullName>
    </submittedName>
</protein>
<accession>A0A2C9LE03</accession>
<evidence type="ECO:0000313" key="2">
    <source>
        <dbReference type="EnsemblMetazoa" id="BGLB030040-PA"/>
    </source>
</evidence>
<sequence>MLRSRLFHDKTVGVLSDDGFHEDVGGEVDTSTEKMDEDKFHATPQEHSQNHRKSRTKGDDQDMVNSETSEIDMSISQDVTWSAAKHRNVLGVSKNAGYIRKHRKYPGRTLLTSLSGQTLRHHAHGHNKTLVTGHHELELQDTPFYSEYHDYTTLRSQMVRDGFWDDQNDYFSSLNRLNERDHTSAKEQTSAKKQTSAKEPKSAKEQTSAKEQEQTSGADVTSCQTENKTNVASSRRITSKSIQTLTGVNSEDNNMQLDEKQTEILQQFASEGKYEQAVYPTSQNHDLLSKLYSKLQDFDDSKDEEFGQGSQTYETKIPKDRREMSSALRRLLSTRLALESVGSEKYKFDVIKSSNYDDTPGALNPFKDFISQKFALKFSSK</sequence>
<name>A0A2C9LE03_BIOGL</name>
<gene>
    <name evidence="2" type="primary">106072684</name>
</gene>
<dbReference type="EnsemblMetazoa" id="BGLB030040-RA">
    <property type="protein sequence ID" value="BGLB030040-PA"/>
    <property type="gene ID" value="BGLB030040"/>
</dbReference>
<feature type="region of interest" description="Disordered" evidence="1">
    <location>
        <begin position="175"/>
        <end position="236"/>
    </location>
</feature>
<organism evidence="2 3">
    <name type="scientific">Biomphalaria glabrata</name>
    <name type="common">Bloodfluke planorb</name>
    <name type="synonym">Freshwater snail</name>
    <dbReference type="NCBI Taxonomy" id="6526"/>
    <lineage>
        <taxon>Eukaryota</taxon>
        <taxon>Metazoa</taxon>
        <taxon>Spiralia</taxon>
        <taxon>Lophotrochozoa</taxon>
        <taxon>Mollusca</taxon>
        <taxon>Gastropoda</taxon>
        <taxon>Heterobranchia</taxon>
        <taxon>Euthyneura</taxon>
        <taxon>Panpulmonata</taxon>
        <taxon>Hygrophila</taxon>
        <taxon>Lymnaeoidea</taxon>
        <taxon>Planorbidae</taxon>
        <taxon>Biomphalaria</taxon>
    </lineage>
</organism>
<evidence type="ECO:0000256" key="1">
    <source>
        <dbReference type="SAM" id="MobiDB-lite"/>
    </source>
</evidence>
<feature type="compositionally biased region" description="Basic and acidic residues" evidence="1">
    <location>
        <begin position="196"/>
        <end position="213"/>
    </location>
</feature>
<proteinExistence type="predicted"/>
<dbReference type="VEuPathDB" id="VectorBase:BGLAX_029401"/>
<feature type="compositionally biased region" description="Basic and acidic residues" evidence="1">
    <location>
        <begin position="31"/>
        <end position="41"/>
    </location>
</feature>
<reference evidence="2" key="1">
    <citation type="submission" date="2020-05" db="UniProtKB">
        <authorList>
            <consortium name="EnsemblMetazoa"/>
        </authorList>
    </citation>
    <scope>IDENTIFICATION</scope>
    <source>
        <strain evidence="2">BB02</strain>
    </source>
</reference>
<feature type="region of interest" description="Disordered" evidence="1">
    <location>
        <begin position="301"/>
        <end position="321"/>
    </location>
</feature>
<feature type="region of interest" description="Disordered" evidence="1">
    <location>
        <begin position="18"/>
        <end position="63"/>
    </location>
</feature>
<dbReference type="Proteomes" id="UP000076420">
    <property type="component" value="Unassembled WGS sequence"/>
</dbReference>
<dbReference type="AlphaFoldDB" id="A0A2C9LE03"/>
<evidence type="ECO:0000313" key="3">
    <source>
        <dbReference type="Proteomes" id="UP000076420"/>
    </source>
</evidence>
<feature type="compositionally biased region" description="Polar residues" evidence="1">
    <location>
        <begin position="214"/>
        <end position="236"/>
    </location>
</feature>